<dbReference type="AlphaFoldDB" id="A0A9K3GQB6"/>
<organism evidence="1 2">
    <name type="scientific">Kipferlia bialata</name>
    <dbReference type="NCBI Taxonomy" id="797122"/>
    <lineage>
        <taxon>Eukaryota</taxon>
        <taxon>Metamonada</taxon>
        <taxon>Carpediemonas-like organisms</taxon>
        <taxon>Kipferlia</taxon>
    </lineage>
</organism>
<accession>A0A9K3GQB6</accession>
<evidence type="ECO:0000313" key="1">
    <source>
        <dbReference type="EMBL" id="GIQ91303.1"/>
    </source>
</evidence>
<proteinExistence type="predicted"/>
<dbReference type="EMBL" id="BDIP01007474">
    <property type="protein sequence ID" value="GIQ91303.1"/>
    <property type="molecule type" value="Genomic_DNA"/>
</dbReference>
<name>A0A9K3GQB6_9EUKA</name>
<feature type="non-terminal residue" evidence="1">
    <location>
        <position position="1"/>
    </location>
</feature>
<sequence>INIVLKQDMMAGLLRAQNMSGKGDFTIEDPDEEFPEFGVILSEYAIQNIRAEYVQFGRNYLDAELGYIFSPDAITVFEEDLDNATDAADIAALRALIGYENSSGVQVDGCITTQADGTPVADCAPSVIVAAVSASYNVESSGVTLCYLSSGYTENYMDQSFVNVNSLGVDDTGSLFTLINLDKCTVSIDNKLVIDGYVR</sequence>
<keyword evidence="2" id="KW-1185">Reference proteome</keyword>
<dbReference type="Proteomes" id="UP000265618">
    <property type="component" value="Unassembled WGS sequence"/>
</dbReference>
<comment type="caution">
    <text evidence="1">The sequence shown here is derived from an EMBL/GenBank/DDBJ whole genome shotgun (WGS) entry which is preliminary data.</text>
</comment>
<gene>
    <name evidence="1" type="ORF">KIPB_014489</name>
</gene>
<reference evidence="1 2" key="1">
    <citation type="journal article" date="2018" name="PLoS ONE">
        <title>The draft genome of Kipferlia bialata reveals reductive genome evolution in fornicate parasites.</title>
        <authorList>
            <person name="Tanifuji G."/>
            <person name="Takabayashi S."/>
            <person name="Kume K."/>
            <person name="Takagi M."/>
            <person name="Nakayama T."/>
            <person name="Kamikawa R."/>
            <person name="Inagaki Y."/>
            <person name="Hashimoto T."/>
        </authorList>
    </citation>
    <scope>NUCLEOTIDE SEQUENCE [LARGE SCALE GENOMIC DNA]</scope>
    <source>
        <strain evidence="1">NY0173</strain>
    </source>
</reference>
<evidence type="ECO:0000313" key="2">
    <source>
        <dbReference type="Proteomes" id="UP000265618"/>
    </source>
</evidence>
<protein>
    <submittedName>
        <fullName evidence="1">Uncharacterized protein</fullName>
    </submittedName>
</protein>
<feature type="non-terminal residue" evidence="1">
    <location>
        <position position="199"/>
    </location>
</feature>